<proteinExistence type="predicted"/>
<keyword evidence="1" id="KW-0677">Repeat</keyword>
<dbReference type="Pfam" id="PF00415">
    <property type="entry name" value="RCC1"/>
    <property type="match status" value="1"/>
</dbReference>
<dbReference type="InterPro" id="IPR009091">
    <property type="entry name" value="RCC1/BLIP-II"/>
</dbReference>
<name>A0A481Z7G5_9VIRU</name>
<accession>A0A481Z7G5</accession>
<dbReference type="PANTHER" id="PTHR22870:SF408">
    <property type="entry name" value="OS09G0560450 PROTEIN"/>
    <property type="match status" value="1"/>
</dbReference>
<sequence length="237" mass="25782">MSNITIGKDSTTRNIKALDISTNGHALAIVSTDGKLYYLGKRLNVGLVSNSNKPVDIGVIYKDGQIVANPVHIHLPEAIKQVSLAEHHIGVLSTKGNIYLWGSNRSGQLGQGRKLEMTKDVDSPLKLTFPVPISFLTCNYCATAAIDENGKLYIWGNDTISAKLSIATDSSKYANLGDVYTKANLYSDSNFNRPVEIELLHNDNNIESKFSYVAIGGNHVVATTKDGYVNIWSSGDH</sequence>
<gene>
    <name evidence="2" type="ORF">LCPAC202_00530</name>
</gene>
<dbReference type="Gene3D" id="2.130.10.30">
    <property type="entry name" value="Regulator of chromosome condensation 1/beta-lactamase-inhibitor protein II"/>
    <property type="match status" value="1"/>
</dbReference>
<protein>
    <submittedName>
        <fullName evidence="2">Regulator of chromosome condensation protein</fullName>
    </submittedName>
</protein>
<dbReference type="PROSITE" id="PS50012">
    <property type="entry name" value="RCC1_3"/>
    <property type="match status" value="2"/>
</dbReference>
<dbReference type="SUPFAM" id="SSF50985">
    <property type="entry name" value="RCC1/BLIP-II"/>
    <property type="match status" value="1"/>
</dbReference>
<dbReference type="PANTHER" id="PTHR22870">
    <property type="entry name" value="REGULATOR OF CHROMOSOME CONDENSATION"/>
    <property type="match status" value="1"/>
</dbReference>
<evidence type="ECO:0000256" key="1">
    <source>
        <dbReference type="ARBA" id="ARBA00022737"/>
    </source>
</evidence>
<reference evidence="2" key="1">
    <citation type="journal article" date="2019" name="MBio">
        <title>Virus Genomes from Deep Sea Sediments Expand the Ocean Megavirome and Support Independent Origins of Viral Gigantism.</title>
        <authorList>
            <person name="Backstrom D."/>
            <person name="Yutin N."/>
            <person name="Jorgensen S.L."/>
            <person name="Dharamshi J."/>
            <person name="Homa F."/>
            <person name="Zaremba-Niedwiedzka K."/>
            <person name="Spang A."/>
            <person name="Wolf Y.I."/>
            <person name="Koonin E.V."/>
            <person name="Ettema T.J."/>
        </authorList>
    </citation>
    <scope>NUCLEOTIDE SEQUENCE</scope>
</reference>
<dbReference type="InterPro" id="IPR051210">
    <property type="entry name" value="Ub_ligase/GEF_domain"/>
</dbReference>
<dbReference type="EMBL" id="MK500509">
    <property type="protein sequence ID" value="QBK91079.1"/>
    <property type="molecule type" value="Genomic_DNA"/>
</dbReference>
<evidence type="ECO:0000313" key="2">
    <source>
        <dbReference type="EMBL" id="QBK91079.1"/>
    </source>
</evidence>
<dbReference type="InterPro" id="IPR000408">
    <property type="entry name" value="Reg_chr_condens"/>
</dbReference>
<organism evidence="2">
    <name type="scientific">Pithovirus LCPAC202</name>
    <dbReference type="NCBI Taxonomy" id="2506592"/>
    <lineage>
        <taxon>Viruses</taxon>
        <taxon>Pithoviruses</taxon>
    </lineage>
</organism>